<proteinExistence type="predicted"/>
<evidence type="ECO:0000256" key="5">
    <source>
        <dbReference type="ARBA" id="ARBA00047942"/>
    </source>
</evidence>
<evidence type="ECO:0000313" key="8">
    <source>
        <dbReference type="Proteomes" id="UP000551327"/>
    </source>
</evidence>
<name>A0A7X1KQI9_9SPHN</name>
<dbReference type="InterPro" id="IPR050953">
    <property type="entry name" value="N4_N6_ade-DNA_methylase"/>
</dbReference>
<accession>A0A7X1KQI9</accession>
<dbReference type="PRINTS" id="PR00507">
    <property type="entry name" value="N12N6MTFRASE"/>
</dbReference>
<comment type="caution">
    <text evidence="7">The sequence shown here is derived from an EMBL/GenBank/DDBJ whole genome shotgun (WGS) entry which is preliminary data.</text>
</comment>
<dbReference type="GO" id="GO:0009007">
    <property type="term" value="F:site-specific DNA-methyltransferase (adenine-specific) activity"/>
    <property type="evidence" value="ECO:0007669"/>
    <property type="project" value="UniProtKB-EC"/>
</dbReference>
<comment type="catalytic activity">
    <reaction evidence="5">
        <text>a 2'-deoxyadenosine in DNA + S-adenosyl-L-methionine = an N(6)-methyl-2'-deoxyadenosine in DNA + S-adenosyl-L-homocysteine + H(+)</text>
        <dbReference type="Rhea" id="RHEA:15197"/>
        <dbReference type="Rhea" id="RHEA-COMP:12418"/>
        <dbReference type="Rhea" id="RHEA-COMP:12419"/>
        <dbReference type="ChEBI" id="CHEBI:15378"/>
        <dbReference type="ChEBI" id="CHEBI:57856"/>
        <dbReference type="ChEBI" id="CHEBI:59789"/>
        <dbReference type="ChEBI" id="CHEBI:90615"/>
        <dbReference type="ChEBI" id="CHEBI:90616"/>
        <dbReference type="EC" id="2.1.1.72"/>
    </reaction>
</comment>
<dbReference type="GO" id="GO:0032259">
    <property type="term" value="P:methylation"/>
    <property type="evidence" value="ECO:0007669"/>
    <property type="project" value="UniProtKB-KW"/>
</dbReference>
<evidence type="ECO:0000256" key="2">
    <source>
        <dbReference type="ARBA" id="ARBA00022603"/>
    </source>
</evidence>
<dbReference type="Gene3D" id="3.40.50.150">
    <property type="entry name" value="Vaccinia Virus protein VP39"/>
    <property type="match status" value="1"/>
</dbReference>
<dbReference type="EC" id="2.1.1.72" evidence="1"/>
<evidence type="ECO:0000259" key="6">
    <source>
        <dbReference type="Pfam" id="PF07669"/>
    </source>
</evidence>
<dbReference type="AlphaFoldDB" id="A0A7X1KQI9"/>
<evidence type="ECO:0000256" key="3">
    <source>
        <dbReference type="ARBA" id="ARBA00022679"/>
    </source>
</evidence>
<dbReference type="InterPro" id="IPR011639">
    <property type="entry name" value="MethylTrfase_TaqI-like_dom"/>
</dbReference>
<keyword evidence="2 7" id="KW-0489">Methyltransferase</keyword>
<dbReference type="GO" id="GO:0006304">
    <property type="term" value="P:DNA modification"/>
    <property type="evidence" value="ECO:0007669"/>
    <property type="project" value="InterPro"/>
</dbReference>
<dbReference type="PANTHER" id="PTHR33841">
    <property type="entry name" value="DNA METHYLTRANSFERASE YEEA-RELATED"/>
    <property type="match status" value="1"/>
</dbReference>
<organism evidence="7 8">
    <name type="scientific">Novosphingobium piscinae</name>
    <dbReference type="NCBI Taxonomy" id="1507448"/>
    <lineage>
        <taxon>Bacteria</taxon>
        <taxon>Pseudomonadati</taxon>
        <taxon>Pseudomonadota</taxon>
        <taxon>Alphaproteobacteria</taxon>
        <taxon>Sphingomonadales</taxon>
        <taxon>Sphingomonadaceae</taxon>
        <taxon>Novosphingobium</taxon>
    </lineage>
</organism>
<dbReference type="InterPro" id="IPR002052">
    <property type="entry name" value="DNA_methylase_N6_adenine_CS"/>
</dbReference>
<gene>
    <name evidence="7" type="ORF">H7F53_11610</name>
</gene>
<keyword evidence="3" id="KW-0808">Transferase</keyword>
<dbReference type="GO" id="GO:0003676">
    <property type="term" value="F:nucleic acid binding"/>
    <property type="evidence" value="ECO:0007669"/>
    <property type="project" value="InterPro"/>
</dbReference>
<evidence type="ECO:0000256" key="4">
    <source>
        <dbReference type="ARBA" id="ARBA00022691"/>
    </source>
</evidence>
<dbReference type="PANTHER" id="PTHR33841:SF1">
    <property type="entry name" value="DNA METHYLTRANSFERASE A"/>
    <property type="match status" value="1"/>
</dbReference>
<dbReference type="RefSeq" id="WP_185679648.1">
    <property type="nucleotide sequence ID" value="NZ_JACLAX010000010.1"/>
</dbReference>
<sequence length="1103" mass="123370">MLHRAPAFITRSFLRSVWALEFDAYVASGEDDACLETLRNWAGRTARGEVADGGALIATLFTNLWGYQDAGAQADRAHSIYPQFPVPGAGPRGRGGAADAALGWFGVTGVPAAMQVACEFKPLDTDLDAPQRGRQDSRTPVEQALNYLTCARRGMVGNEDVKPTWAIVTDMNVFRLYWYDRAPGQYLSFNIERRRLDQDAGLLGDDEDSRFERYLFKRLFHADTLLTKAGKPPLEQLIGRAWIRARDLEKTFYREYRDYREHLYTALLEANPNFPGTRGRLVRLAQKLLDRAIFIFYCEDMGRAIGYPPQLLRDFLIHESRNPYLADNGNEIWTTLRGLFRAMNDGTAFGDHRLNQFNGGLFRHDPELEGLNVPNRLFCVRGQGHNEASLYQNKLTLLYLSASYNYAADLAQGLGATRPDAAEPGTAEAAANARKADPETALGLYTLGHIFEQSITELEILEAEADGRVSVNKESGRKTNGVYYTPEWVVERIVREALGGRLTDIKKECGWAVDDFGIATTGDVEAIDAYRDRLKAVRVLDPACGSGAFLITALKYLLTEWRSVLDLRRRVSGQATIQDEDELIRDVLRTNLYGVDINPSSVEITQLALWLHTARGDRPLSSLDAHIRDGNSLIDGHFWLGQQNLDLDEEGLERINPFNWAEAFPEAMADGGFDVVLGNPPYVKLQNFRRAHPDMADYLRNGRPGTDFTGYRSAQTGNFDLYLPFIEKGIALLRPGGRLGYIAPSVWVMNEYGENLRALIAGQRSLSRWLDFRSHQIFEEATVYTALQFFRRPDEGDQPEFVEVASAPDGIVADDPWQGDDARLPYSNLGYGDRWLMLSGAERALIDALDARCDQLGSAAVSSAVFVGLQTSADDVYHLRRVAPGRYISRASGNSEVRIEDALMHPLVSGTDAKRYIQPDAQTYILFPYERVRQAVRLIDSERFAESFPLAWAYLLSHEADLRARENGGFNDDQWYRFGRSQNLDKQDSAKLIVPRLVADLKCAVDEDGSFCLDNVDVGGVTPADDVDPYFVAGVLNAPVARYVFRRISKPFRGNYLSANRQFIAPLPIPRADQATRNAIGAAARELQGLHSSRRIHPVRAAA</sequence>
<dbReference type="EMBL" id="JACLAX010000010">
    <property type="protein sequence ID" value="MBC2669791.1"/>
    <property type="molecule type" value="Genomic_DNA"/>
</dbReference>
<feature type="domain" description="Type II methyltransferase M.TaqI-like" evidence="6">
    <location>
        <begin position="591"/>
        <end position="778"/>
    </location>
</feature>
<reference evidence="7 8" key="1">
    <citation type="submission" date="2020-08" db="EMBL/GenBank/DDBJ databases">
        <title>The genome sequence of type strain Novosphingobium piscinae KCTC 42194.</title>
        <authorList>
            <person name="Liu Y."/>
        </authorList>
    </citation>
    <scope>NUCLEOTIDE SEQUENCE [LARGE SCALE GENOMIC DNA]</scope>
    <source>
        <strain evidence="7 8">KCTC 42194</strain>
    </source>
</reference>
<keyword evidence="4" id="KW-0949">S-adenosyl-L-methionine</keyword>
<keyword evidence="8" id="KW-1185">Reference proteome</keyword>
<dbReference type="Pfam" id="PF07669">
    <property type="entry name" value="Eco57I"/>
    <property type="match status" value="1"/>
</dbReference>
<evidence type="ECO:0000313" key="7">
    <source>
        <dbReference type="EMBL" id="MBC2669791.1"/>
    </source>
</evidence>
<dbReference type="PROSITE" id="PS00092">
    <property type="entry name" value="N6_MTASE"/>
    <property type="match status" value="1"/>
</dbReference>
<dbReference type="InterPro" id="IPR029063">
    <property type="entry name" value="SAM-dependent_MTases_sf"/>
</dbReference>
<dbReference type="Proteomes" id="UP000551327">
    <property type="component" value="Unassembled WGS sequence"/>
</dbReference>
<protein>
    <recommendedName>
        <fullName evidence="1">site-specific DNA-methyltransferase (adenine-specific)</fullName>
        <ecNumber evidence="1">2.1.1.72</ecNumber>
    </recommendedName>
</protein>
<evidence type="ECO:0000256" key="1">
    <source>
        <dbReference type="ARBA" id="ARBA00011900"/>
    </source>
</evidence>
<dbReference type="SUPFAM" id="SSF53335">
    <property type="entry name" value="S-adenosyl-L-methionine-dependent methyltransferases"/>
    <property type="match status" value="1"/>
</dbReference>